<feature type="transmembrane region" description="Helical" evidence="2">
    <location>
        <begin position="320"/>
        <end position="341"/>
    </location>
</feature>
<dbReference type="EnsemblPlants" id="KEH38661">
    <property type="protein sequence ID" value="KEH38661"/>
    <property type="gene ID" value="MTR_2g078490"/>
</dbReference>
<dbReference type="HOGENOM" id="CLU_508431_0_0_1"/>
<dbReference type="EMBL" id="CM001218">
    <property type="protein sequence ID" value="KEH38661.1"/>
    <property type="molecule type" value="Genomic_DNA"/>
</dbReference>
<dbReference type="PANTHER" id="PTHR10361:SF30">
    <property type="entry name" value="SODIUM_METABOLITE COTRANSPORTER BASS6, CHLOROPLASTIC-RELATED"/>
    <property type="match status" value="1"/>
</dbReference>
<feature type="compositionally biased region" description="Acidic residues" evidence="1">
    <location>
        <begin position="90"/>
        <end position="104"/>
    </location>
</feature>
<organism evidence="3 5">
    <name type="scientific">Medicago truncatula</name>
    <name type="common">Barrel medic</name>
    <name type="synonym">Medicago tribuloides</name>
    <dbReference type="NCBI Taxonomy" id="3880"/>
    <lineage>
        <taxon>Eukaryota</taxon>
        <taxon>Viridiplantae</taxon>
        <taxon>Streptophyta</taxon>
        <taxon>Embryophyta</taxon>
        <taxon>Tracheophyta</taxon>
        <taxon>Spermatophyta</taxon>
        <taxon>Magnoliopsida</taxon>
        <taxon>eudicotyledons</taxon>
        <taxon>Gunneridae</taxon>
        <taxon>Pentapetalae</taxon>
        <taxon>rosids</taxon>
        <taxon>fabids</taxon>
        <taxon>Fabales</taxon>
        <taxon>Fabaceae</taxon>
        <taxon>Papilionoideae</taxon>
        <taxon>50 kb inversion clade</taxon>
        <taxon>NPAAA clade</taxon>
        <taxon>Hologalegina</taxon>
        <taxon>IRL clade</taxon>
        <taxon>Trifolieae</taxon>
        <taxon>Medicago</taxon>
    </lineage>
</organism>
<evidence type="ECO:0000313" key="5">
    <source>
        <dbReference type="Proteomes" id="UP000002051"/>
    </source>
</evidence>
<feature type="transmembrane region" description="Helical" evidence="2">
    <location>
        <begin position="387"/>
        <end position="405"/>
    </location>
</feature>
<keyword evidence="2" id="KW-0472">Membrane</keyword>
<keyword evidence="2 3" id="KW-0812">Transmembrane</keyword>
<name>A0A072VAM4_MEDTR</name>
<feature type="transmembrane region" description="Helical" evidence="2">
    <location>
        <begin position="425"/>
        <end position="449"/>
    </location>
</feature>
<dbReference type="STRING" id="3880.A0A072VAM4"/>
<dbReference type="PANTHER" id="PTHR10361">
    <property type="entry name" value="SODIUM-BILE ACID COTRANSPORTER"/>
    <property type="match status" value="1"/>
</dbReference>
<feature type="transmembrane region" description="Helical" evidence="2">
    <location>
        <begin position="41"/>
        <end position="65"/>
    </location>
</feature>
<protein>
    <submittedName>
        <fullName evidence="3">Transmembrane protein, putative</fullName>
    </submittedName>
</protein>
<reference evidence="3 5" key="2">
    <citation type="journal article" date="2014" name="BMC Genomics">
        <title>An improved genome release (version Mt4.0) for the model legume Medicago truncatula.</title>
        <authorList>
            <person name="Tang H."/>
            <person name="Krishnakumar V."/>
            <person name="Bidwell S."/>
            <person name="Rosen B."/>
            <person name="Chan A."/>
            <person name="Zhou S."/>
            <person name="Gentzbittel L."/>
            <person name="Childs K.L."/>
            <person name="Yandell M."/>
            <person name="Gundlach H."/>
            <person name="Mayer K.F."/>
            <person name="Schwartz D.C."/>
            <person name="Town C.D."/>
        </authorList>
    </citation>
    <scope>GENOME REANNOTATION</scope>
    <source>
        <strain evidence="3">A17</strain>
        <strain evidence="4 5">cv. Jemalong A17</strain>
    </source>
</reference>
<feature type="region of interest" description="Disordered" evidence="1">
    <location>
        <begin position="167"/>
        <end position="190"/>
    </location>
</feature>
<keyword evidence="5" id="KW-1185">Reference proteome</keyword>
<dbReference type="AlphaFoldDB" id="A0A072VAM4"/>
<feature type="compositionally biased region" description="Low complexity" evidence="1">
    <location>
        <begin position="167"/>
        <end position="179"/>
    </location>
</feature>
<reference evidence="3 5" key="1">
    <citation type="journal article" date="2011" name="Nature">
        <title>The Medicago genome provides insight into the evolution of rhizobial symbioses.</title>
        <authorList>
            <person name="Young N.D."/>
            <person name="Debelle F."/>
            <person name="Oldroyd G.E."/>
            <person name="Geurts R."/>
            <person name="Cannon S.B."/>
            <person name="Udvardi M.K."/>
            <person name="Benedito V.A."/>
            <person name="Mayer K.F."/>
            <person name="Gouzy J."/>
            <person name="Schoof H."/>
            <person name="Van de Peer Y."/>
            <person name="Proost S."/>
            <person name="Cook D.R."/>
            <person name="Meyers B.C."/>
            <person name="Spannagl M."/>
            <person name="Cheung F."/>
            <person name="De Mita S."/>
            <person name="Krishnakumar V."/>
            <person name="Gundlach H."/>
            <person name="Zhou S."/>
            <person name="Mudge J."/>
            <person name="Bharti A.K."/>
            <person name="Murray J.D."/>
            <person name="Naoumkina M.A."/>
            <person name="Rosen B."/>
            <person name="Silverstein K.A."/>
            <person name="Tang H."/>
            <person name="Rombauts S."/>
            <person name="Zhao P.X."/>
            <person name="Zhou P."/>
            <person name="Barbe V."/>
            <person name="Bardou P."/>
            <person name="Bechner M."/>
            <person name="Bellec A."/>
            <person name="Berger A."/>
            <person name="Berges H."/>
            <person name="Bidwell S."/>
            <person name="Bisseling T."/>
            <person name="Choisne N."/>
            <person name="Couloux A."/>
            <person name="Denny R."/>
            <person name="Deshpande S."/>
            <person name="Dai X."/>
            <person name="Doyle J.J."/>
            <person name="Dudez A.M."/>
            <person name="Farmer A.D."/>
            <person name="Fouteau S."/>
            <person name="Franken C."/>
            <person name="Gibelin C."/>
            <person name="Gish J."/>
            <person name="Goldstein S."/>
            <person name="Gonzalez A.J."/>
            <person name="Green P.J."/>
            <person name="Hallab A."/>
            <person name="Hartog M."/>
            <person name="Hua A."/>
            <person name="Humphray S.J."/>
            <person name="Jeong D.H."/>
            <person name="Jing Y."/>
            <person name="Jocker A."/>
            <person name="Kenton S.M."/>
            <person name="Kim D.J."/>
            <person name="Klee K."/>
            <person name="Lai H."/>
            <person name="Lang C."/>
            <person name="Lin S."/>
            <person name="Macmil S.L."/>
            <person name="Magdelenat G."/>
            <person name="Matthews L."/>
            <person name="McCorrison J."/>
            <person name="Monaghan E.L."/>
            <person name="Mun J.H."/>
            <person name="Najar F.Z."/>
            <person name="Nicholson C."/>
            <person name="Noirot C."/>
            <person name="O'Bleness M."/>
            <person name="Paule C.R."/>
            <person name="Poulain J."/>
            <person name="Prion F."/>
            <person name="Qin B."/>
            <person name="Qu C."/>
            <person name="Retzel E.F."/>
            <person name="Riddle C."/>
            <person name="Sallet E."/>
            <person name="Samain S."/>
            <person name="Samson N."/>
            <person name="Sanders I."/>
            <person name="Saurat O."/>
            <person name="Scarpelli C."/>
            <person name="Schiex T."/>
            <person name="Segurens B."/>
            <person name="Severin A.J."/>
            <person name="Sherrier D.J."/>
            <person name="Shi R."/>
            <person name="Sims S."/>
            <person name="Singer S.R."/>
            <person name="Sinharoy S."/>
            <person name="Sterck L."/>
            <person name="Viollet A."/>
            <person name="Wang B.B."/>
            <person name="Wang K."/>
            <person name="Wang M."/>
            <person name="Wang X."/>
            <person name="Warfsmann J."/>
            <person name="Weissenbach J."/>
            <person name="White D.D."/>
            <person name="White J.D."/>
            <person name="Wiley G.B."/>
            <person name="Wincker P."/>
            <person name="Xing Y."/>
            <person name="Yang L."/>
            <person name="Yao Z."/>
            <person name="Ying F."/>
            <person name="Zhai J."/>
            <person name="Zhou L."/>
            <person name="Zuber A."/>
            <person name="Denarie J."/>
            <person name="Dixon R.A."/>
            <person name="May G.D."/>
            <person name="Schwartz D.C."/>
            <person name="Rogers J."/>
            <person name="Quetier F."/>
            <person name="Town C.D."/>
            <person name="Roe B.A."/>
        </authorList>
    </citation>
    <scope>NUCLEOTIDE SEQUENCE [LARGE SCALE GENOMIC DNA]</scope>
    <source>
        <strain evidence="3">A17</strain>
        <strain evidence="4 5">cv. Jemalong A17</strain>
    </source>
</reference>
<evidence type="ECO:0000256" key="2">
    <source>
        <dbReference type="SAM" id="Phobius"/>
    </source>
</evidence>
<keyword evidence="2" id="KW-1133">Transmembrane helix</keyword>
<proteinExistence type="predicted"/>
<reference evidence="4" key="3">
    <citation type="submission" date="2015-04" db="UniProtKB">
        <authorList>
            <consortium name="EnsemblPlants"/>
        </authorList>
    </citation>
    <scope>IDENTIFICATION</scope>
    <source>
        <strain evidence="4">cv. Jemalong A17</strain>
    </source>
</reference>
<dbReference type="InterPro" id="IPR004710">
    <property type="entry name" value="Bilac:Na_transpt"/>
</dbReference>
<sequence length="536" mass="59271">MPLLCAYRGMNSFLKQNATATAPPSVSSRFLSYMFNKFFEYFSQIMMALVLCLITFFKNLILAFLRNLLQWLRNLFQWLRNLFQPSDNDSREDDLEDPTSDDDTIVPGEGIEEIPNPTIPRTQDSDGVQGPTELPTETTQGTQPAEGIGGTASEIETSLIDAQATQLPQGTTQGTQATQGIGGTASETTTSPIDAQATQLAQGTTQGTQPTEGIGGTLSETAISPIDAQATQLLEQEGGNTVVNVVDFSDLEEIIFSLVEEILSFTIYGLWYGLLKFRSSNIYYPFPIVCYSPEKERNQPEEEDPHWNFFPHICNAFRPFLPLLSVLVAAICAGAALALNVEYYAPALRFLMFAVEVNSSDENFIEAFNWPVELVTAYVGQFAMKPLGYLLCIISVNVFGIPTAIGEDALSAGAPLALDIEWFCYLFACCCYSYFVAGYIVLGLTWGVWDSSIFDLRLTIILGADVLYDSNGERRICFRSLFGFDWDQLIEFLMQKWGLKCLKLLDGFSILPSFKASQLSGNIKLVEIALTSKDNA</sequence>
<evidence type="ECO:0000313" key="3">
    <source>
        <dbReference type="EMBL" id="KEH38661.1"/>
    </source>
</evidence>
<evidence type="ECO:0000256" key="1">
    <source>
        <dbReference type="SAM" id="MobiDB-lite"/>
    </source>
</evidence>
<accession>A0A072VAM4</accession>
<gene>
    <name evidence="3" type="ordered locus">MTR_2g078490</name>
</gene>
<feature type="region of interest" description="Disordered" evidence="1">
    <location>
        <begin position="87"/>
        <end position="149"/>
    </location>
</feature>
<dbReference type="Proteomes" id="UP000002051">
    <property type="component" value="Chromosome 2"/>
</dbReference>
<evidence type="ECO:0000313" key="4">
    <source>
        <dbReference type="EnsemblPlants" id="KEH38661"/>
    </source>
</evidence>